<feature type="region of interest" description="Disordered" evidence="1">
    <location>
        <begin position="32"/>
        <end position="68"/>
    </location>
</feature>
<organism evidence="2 3">
    <name type="scientific">Dendrobium chrysotoxum</name>
    <name type="common">Orchid</name>
    <dbReference type="NCBI Taxonomy" id="161865"/>
    <lineage>
        <taxon>Eukaryota</taxon>
        <taxon>Viridiplantae</taxon>
        <taxon>Streptophyta</taxon>
        <taxon>Embryophyta</taxon>
        <taxon>Tracheophyta</taxon>
        <taxon>Spermatophyta</taxon>
        <taxon>Magnoliopsida</taxon>
        <taxon>Liliopsida</taxon>
        <taxon>Asparagales</taxon>
        <taxon>Orchidaceae</taxon>
        <taxon>Epidendroideae</taxon>
        <taxon>Malaxideae</taxon>
        <taxon>Dendrobiinae</taxon>
        <taxon>Dendrobium</taxon>
    </lineage>
</organism>
<dbReference type="Proteomes" id="UP000775213">
    <property type="component" value="Unassembled WGS sequence"/>
</dbReference>
<feature type="compositionally biased region" description="Polar residues" evidence="1">
    <location>
        <begin position="33"/>
        <end position="53"/>
    </location>
</feature>
<evidence type="ECO:0000313" key="3">
    <source>
        <dbReference type="Proteomes" id="UP000775213"/>
    </source>
</evidence>
<accession>A0AAV7GFX8</accession>
<feature type="compositionally biased region" description="Low complexity" evidence="1">
    <location>
        <begin position="54"/>
        <end position="67"/>
    </location>
</feature>
<gene>
    <name evidence="2" type="ORF">IEQ34_015433</name>
</gene>
<evidence type="ECO:0000256" key="1">
    <source>
        <dbReference type="SAM" id="MobiDB-lite"/>
    </source>
</evidence>
<dbReference type="EMBL" id="JAGFBR010000014">
    <property type="protein sequence ID" value="KAH0455401.1"/>
    <property type="molecule type" value="Genomic_DNA"/>
</dbReference>
<name>A0AAV7GFX8_DENCH</name>
<reference evidence="2 3" key="1">
    <citation type="journal article" date="2021" name="Hortic Res">
        <title>Chromosome-scale assembly of the Dendrobium chrysotoxum genome enhances the understanding of orchid evolution.</title>
        <authorList>
            <person name="Zhang Y."/>
            <person name="Zhang G.Q."/>
            <person name="Zhang D."/>
            <person name="Liu X.D."/>
            <person name="Xu X.Y."/>
            <person name="Sun W.H."/>
            <person name="Yu X."/>
            <person name="Zhu X."/>
            <person name="Wang Z.W."/>
            <person name="Zhao X."/>
            <person name="Zhong W.Y."/>
            <person name="Chen H."/>
            <person name="Yin W.L."/>
            <person name="Huang T."/>
            <person name="Niu S.C."/>
            <person name="Liu Z.J."/>
        </authorList>
    </citation>
    <scope>NUCLEOTIDE SEQUENCE [LARGE SCALE GENOMIC DNA]</scope>
    <source>
        <strain evidence="2">Lindl</strain>
    </source>
</reference>
<dbReference type="AlphaFoldDB" id="A0AAV7GFX8"/>
<proteinExistence type="predicted"/>
<sequence>MTNASPIPPSPPPQIHHQIYQIRTRIRLRLRTNRPSGLRQNPGSSTTSPNPLISSSSAPNTPTSPLSPFSPALATSTALLTPKRIQYHVAVPVLRDACHSKNPFTFGCQSTGHNIGGHMYVLRPHMILHKILELCFSLDISPKNYLDRARISRKNTSWKLQKLIRRPFKL</sequence>
<comment type="caution">
    <text evidence="2">The sequence shown here is derived from an EMBL/GenBank/DDBJ whole genome shotgun (WGS) entry which is preliminary data.</text>
</comment>
<keyword evidence="3" id="KW-1185">Reference proteome</keyword>
<protein>
    <submittedName>
        <fullName evidence="2">Uncharacterized protein</fullName>
    </submittedName>
</protein>
<evidence type="ECO:0000313" key="2">
    <source>
        <dbReference type="EMBL" id="KAH0455401.1"/>
    </source>
</evidence>